<keyword evidence="8 10" id="KW-0131">Cell cycle</keyword>
<dbReference type="InterPro" id="IPR036565">
    <property type="entry name" value="Mur-like_cat_sf"/>
</dbReference>
<organism evidence="14 15">
    <name type="scientific">Hyphomonas pacifica</name>
    <dbReference type="NCBI Taxonomy" id="1280941"/>
    <lineage>
        <taxon>Bacteria</taxon>
        <taxon>Pseudomonadati</taxon>
        <taxon>Pseudomonadota</taxon>
        <taxon>Alphaproteobacteria</taxon>
        <taxon>Hyphomonadales</taxon>
        <taxon>Hyphomonadaceae</taxon>
        <taxon>Hyphomonas</taxon>
    </lineage>
</organism>
<keyword evidence="7 10" id="KW-0573">Peptidoglycan synthesis</keyword>
<dbReference type="GO" id="GO:0009252">
    <property type="term" value="P:peptidoglycan biosynthetic process"/>
    <property type="evidence" value="ECO:0007669"/>
    <property type="project" value="UniProtKB-UniRule"/>
</dbReference>
<dbReference type="RefSeq" id="WP_034828228.1">
    <property type="nucleotide sequence ID" value="NZ_AWFA01000045.1"/>
</dbReference>
<evidence type="ECO:0000256" key="2">
    <source>
        <dbReference type="ARBA" id="ARBA00022598"/>
    </source>
</evidence>
<dbReference type="Pfam" id="PF08245">
    <property type="entry name" value="Mur_ligase_M"/>
    <property type="match status" value="1"/>
</dbReference>
<keyword evidence="9 10" id="KW-0961">Cell wall biogenesis/degradation</keyword>
<dbReference type="GO" id="GO:0047480">
    <property type="term" value="F:UDP-N-acetylmuramoyl-tripeptide-D-alanyl-D-alanine ligase activity"/>
    <property type="evidence" value="ECO:0007669"/>
    <property type="project" value="UniProtKB-UniRule"/>
</dbReference>
<evidence type="ECO:0000256" key="7">
    <source>
        <dbReference type="ARBA" id="ARBA00022984"/>
    </source>
</evidence>
<dbReference type="STRING" id="1280941.HY2_03885"/>
<accession>A0A062TW96</accession>
<evidence type="ECO:0000256" key="11">
    <source>
        <dbReference type="RuleBase" id="RU004136"/>
    </source>
</evidence>
<dbReference type="SUPFAM" id="SSF53623">
    <property type="entry name" value="MurD-like peptide ligases, catalytic domain"/>
    <property type="match status" value="1"/>
</dbReference>
<comment type="subcellular location">
    <subcellularLocation>
        <location evidence="10 11">Cytoplasm</location>
    </subcellularLocation>
</comment>
<comment type="catalytic activity">
    <reaction evidence="10 11">
        <text>D-alanyl-D-alanine + UDP-N-acetyl-alpha-D-muramoyl-L-alanyl-gamma-D-glutamyl-meso-2,6-diaminopimelate + ATP = UDP-N-acetyl-alpha-D-muramoyl-L-alanyl-gamma-D-glutamyl-meso-2,6-diaminopimeloyl-D-alanyl-D-alanine + ADP + phosphate + H(+)</text>
        <dbReference type="Rhea" id="RHEA:28374"/>
        <dbReference type="ChEBI" id="CHEBI:15378"/>
        <dbReference type="ChEBI" id="CHEBI:30616"/>
        <dbReference type="ChEBI" id="CHEBI:43474"/>
        <dbReference type="ChEBI" id="CHEBI:57822"/>
        <dbReference type="ChEBI" id="CHEBI:61386"/>
        <dbReference type="ChEBI" id="CHEBI:83905"/>
        <dbReference type="ChEBI" id="CHEBI:456216"/>
        <dbReference type="EC" id="6.3.2.10"/>
    </reaction>
</comment>
<evidence type="ECO:0000256" key="1">
    <source>
        <dbReference type="ARBA" id="ARBA00022490"/>
    </source>
</evidence>
<dbReference type="HAMAP" id="MF_02019">
    <property type="entry name" value="MurF"/>
    <property type="match status" value="1"/>
</dbReference>
<feature type="domain" description="Mur ligase C-terminal" evidence="12">
    <location>
        <begin position="331"/>
        <end position="443"/>
    </location>
</feature>
<keyword evidence="3 10" id="KW-0132">Cell division</keyword>
<dbReference type="Gene3D" id="3.90.190.20">
    <property type="entry name" value="Mur ligase, C-terminal domain"/>
    <property type="match status" value="1"/>
</dbReference>
<evidence type="ECO:0000256" key="5">
    <source>
        <dbReference type="ARBA" id="ARBA00022840"/>
    </source>
</evidence>
<dbReference type="UniPathway" id="UPA00219"/>
<keyword evidence="1 10" id="KW-0963">Cytoplasm</keyword>
<feature type="binding site" evidence="10">
    <location>
        <begin position="107"/>
        <end position="113"/>
    </location>
    <ligand>
        <name>ATP</name>
        <dbReference type="ChEBI" id="CHEBI:30616"/>
    </ligand>
</feature>
<dbReference type="InterPro" id="IPR005863">
    <property type="entry name" value="UDP-N-AcMur_synth"/>
</dbReference>
<dbReference type="GO" id="GO:0071555">
    <property type="term" value="P:cell wall organization"/>
    <property type="evidence" value="ECO:0007669"/>
    <property type="project" value="UniProtKB-KW"/>
</dbReference>
<dbReference type="PANTHER" id="PTHR43024:SF1">
    <property type="entry name" value="UDP-N-ACETYLMURAMOYL-TRIPEPTIDE--D-ALANYL-D-ALANINE LIGASE"/>
    <property type="match status" value="1"/>
</dbReference>
<evidence type="ECO:0000256" key="6">
    <source>
        <dbReference type="ARBA" id="ARBA00022960"/>
    </source>
</evidence>
<reference evidence="14 15" key="1">
    <citation type="submission" date="2013-04" db="EMBL/GenBank/DDBJ databases">
        <title>Hyphomonas sp. T24B3 Genome Sequencing.</title>
        <authorList>
            <person name="Lai Q."/>
            <person name="Shao Z."/>
        </authorList>
    </citation>
    <scope>NUCLEOTIDE SEQUENCE [LARGE SCALE GENOMIC DNA]</scope>
    <source>
        <strain evidence="14 15">T24B3</strain>
    </source>
</reference>
<dbReference type="InterPro" id="IPR036615">
    <property type="entry name" value="Mur_ligase_C_dom_sf"/>
</dbReference>
<comment type="similarity">
    <text evidence="10">Belongs to the MurCDEF family. MurF subfamily.</text>
</comment>
<dbReference type="OrthoDB" id="9800958at2"/>
<comment type="function">
    <text evidence="10 11">Involved in cell wall formation. Catalyzes the final step in the synthesis of UDP-N-acetylmuramoyl-pentapeptide, the precursor of murein.</text>
</comment>
<evidence type="ECO:0000313" key="15">
    <source>
        <dbReference type="Proteomes" id="UP000249123"/>
    </source>
</evidence>
<dbReference type="InterPro" id="IPR013221">
    <property type="entry name" value="Mur_ligase_cen"/>
</dbReference>
<dbReference type="GO" id="GO:0005737">
    <property type="term" value="C:cytoplasm"/>
    <property type="evidence" value="ECO:0007669"/>
    <property type="project" value="UniProtKB-SubCell"/>
</dbReference>
<comment type="pathway">
    <text evidence="10 11">Cell wall biogenesis; peptidoglycan biosynthesis.</text>
</comment>
<evidence type="ECO:0000256" key="9">
    <source>
        <dbReference type="ARBA" id="ARBA00023316"/>
    </source>
</evidence>
<dbReference type="eggNOG" id="COG0770">
    <property type="taxonomic scope" value="Bacteria"/>
</dbReference>
<dbReference type="InterPro" id="IPR051046">
    <property type="entry name" value="MurCDEF_CellWall_CoF430Synth"/>
</dbReference>
<evidence type="ECO:0000259" key="13">
    <source>
        <dbReference type="Pfam" id="PF08245"/>
    </source>
</evidence>
<dbReference type="GO" id="GO:0008360">
    <property type="term" value="P:regulation of cell shape"/>
    <property type="evidence" value="ECO:0007669"/>
    <property type="project" value="UniProtKB-KW"/>
</dbReference>
<dbReference type="Proteomes" id="UP000249123">
    <property type="component" value="Unassembled WGS sequence"/>
</dbReference>
<feature type="domain" description="Mur ligase central" evidence="13">
    <location>
        <begin position="105"/>
        <end position="296"/>
    </location>
</feature>
<dbReference type="GO" id="GO:0051301">
    <property type="term" value="P:cell division"/>
    <property type="evidence" value="ECO:0007669"/>
    <property type="project" value="UniProtKB-KW"/>
</dbReference>
<protein>
    <recommendedName>
        <fullName evidence="10 11">UDP-N-acetylmuramoyl-tripeptide--D-alanyl-D-alanine ligase</fullName>
        <ecNumber evidence="10 11">6.3.2.10</ecNumber>
    </recommendedName>
    <alternativeName>
        <fullName evidence="10">D-alanyl-D-alanine-adding enzyme</fullName>
    </alternativeName>
</protein>
<dbReference type="AlphaFoldDB" id="A0A062TW96"/>
<dbReference type="SUPFAM" id="SSF63418">
    <property type="entry name" value="MurE/MurF N-terminal domain"/>
    <property type="match status" value="1"/>
</dbReference>
<sequence length="477" mass="50101">MSAPLWTSADMALVTGGAATADFNVIGSVSIDTRTLKPGDLFVALTDQRDGHDFVEAAFAAGASGALVSRKVGDGPQIVVDDVLKALEQMGIEARSRCAAHRTAVTGSAGKTSVKEMLAQIYRAFGPAHWNVKSFNNHWGVPLTLTRMPEETTRAVFEIGMSTPGEIAPRSHMVRPHTGIVTCIAGAHLEGLGSLSAVAHEKADIFAGLEAGGTFILPADDEFFEYLAGRARRFCPTGNLESFGHAANATARIVGYETDGQESRIQLDVVGKPVLVKLNAVGEHWALNAAAAVLAASQSGLAVTDCAEALSGYTPPPGRGTSERLALPGGGHITLIDDAYNANPASMRASLAALTRRPEGRRLVALGEMLEIGATSDEEHASLAAPVVETGAAGVFLVGDKMTHLADSLPPQLQQIWAPNWEELWNQLEKTLQDGDVLLIKGSNASGMGRLADRLRQWSEPALGKMDSGAESAAEVG</sequence>
<dbReference type="PANTHER" id="PTHR43024">
    <property type="entry name" value="UDP-N-ACETYLMURAMOYL-TRIPEPTIDE--D-ALANYL-D-ALANINE LIGASE"/>
    <property type="match status" value="1"/>
</dbReference>
<comment type="caution">
    <text evidence="14">The sequence shown here is derived from an EMBL/GenBank/DDBJ whole genome shotgun (WGS) entry which is preliminary data.</text>
</comment>
<keyword evidence="2 10" id="KW-0436">Ligase</keyword>
<dbReference type="Pfam" id="PF02875">
    <property type="entry name" value="Mur_ligase_C"/>
    <property type="match status" value="1"/>
</dbReference>
<dbReference type="NCBIfam" id="TIGR01143">
    <property type="entry name" value="murF"/>
    <property type="match status" value="1"/>
</dbReference>
<evidence type="ECO:0000256" key="3">
    <source>
        <dbReference type="ARBA" id="ARBA00022618"/>
    </source>
</evidence>
<dbReference type="InterPro" id="IPR004101">
    <property type="entry name" value="Mur_ligase_C"/>
</dbReference>
<dbReference type="SUPFAM" id="SSF53244">
    <property type="entry name" value="MurD-like peptide ligases, peptide-binding domain"/>
    <property type="match status" value="1"/>
</dbReference>
<name>A0A062TW96_9PROT</name>
<dbReference type="Gene3D" id="3.40.1390.10">
    <property type="entry name" value="MurE/MurF, N-terminal domain"/>
    <property type="match status" value="1"/>
</dbReference>
<proteinExistence type="inferred from homology"/>
<evidence type="ECO:0000256" key="4">
    <source>
        <dbReference type="ARBA" id="ARBA00022741"/>
    </source>
</evidence>
<keyword evidence="5 10" id="KW-0067">ATP-binding</keyword>
<dbReference type="EMBL" id="AWFB01000045">
    <property type="protein sequence ID" value="RAN31664.1"/>
    <property type="molecule type" value="Genomic_DNA"/>
</dbReference>
<keyword evidence="6 10" id="KW-0133">Cell shape</keyword>
<evidence type="ECO:0000259" key="12">
    <source>
        <dbReference type="Pfam" id="PF02875"/>
    </source>
</evidence>
<evidence type="ECO:0000313" key="14">
    <source>
        <dbReference type="EMBL" id="RAN31664.1"/>
    </source>
</evidence>
<keyword evidence="4 10" id="KW-0547">Nucleotide-binding</keyword>
<dbReference type="Gene3D" id="3.40.1190.10">
    <property type="entry name" value="Mur-like, catalytic domain"/>
    <property type="match status" value="1"/>
</dbReference>
<gene>
    <name evidence="10" type="primary">murF</name>
    <name evidence="14" type="ORF">HY3_03580</name>
</gene>
<dbReference type="GO" id="GO:0005524">
    <property type="term" value="F:ATP binding"/>
    <property type="evidence" value="ECO:0007669"/>
    <property type="project" value="UniProtKB-UniRule"/>
</dbReference>
<keyword evidence="15" id="KW-1185">Reference proteome</keyword>
<dbReference type="InterPro" id="IPR035911">
    <property type="entry name" value="MurE/MurF_N"/>
</dbReference>
<dbReference type="EC" id="6.3.2.10" evidence="10 11"/>
<evidence type="ECO:0000256" key="10">
    <source>
        <dbReference type="HAMAP-Rule" id="MF_02019"/>
    </source>
</evidence>
<evidence type="ECO:0000256" key="8">
    <source>
        <dbReference type="ARBA" id="ARBA00023306"/>
    </source>
</evidence>